<evidence type="ECO:0000313" key="2">
    <source>
        <dbReference type="EMBL" id="KMV13943.1"/>
    </source>
</evidence>
<evidence type="ECO:0000313" key="3">
    <source>
        <dbReference type="Proteomes" id="UP000037594"/>
    </source>
</evidence>
<name>A0A0J8TX21_9MYCO</name>
<dbReference type="OrthoDB" id="9909234at2"/>
<dbReference type="EMBL" id="LFOD01000064">
    <property type="protein sequence ID" value="KMV13943.1"/>
    <property type="molecule type" value="Genomic_DNA"/>
</dbReference>
<organism evidence="2 3">
    <name type="scientific">Mycolicibacterium conceptionense</name>
    <dbReference type="NCBI Taxonomy" id="451644"/>
    <lineage>
        <taxon>Bacteria</taxon>
        <taxon>Bacillati</taxon>
        <taxon>Actinomycetota</taxon>
        <taxon>Actinomycetes</taxon>
        <taxon>Mycobacteriales</taxon>
        <taxon>Mycobacteriaceae</taxon>
        <taxon>Mycolicibacterium</taxon>
    </lineage>
</organism>
<feature type="region of interest" description="Disordered" evidence="1">
    <location>
        <begin position="40"/>
        <end position="63"/>
    </location>
</feature>
<dbReference type="Proteomes" id="UP000037594">
    <property type="component" value="Unassembled WGS sequence"/>
</dbReference>
<sequence length="222" mass="25721">MGNPRRVRLTLDIEAGLREGLGSPRGAYLRVGRTTIALRERRSTEKPSRHNPTAGRPYWRRPGDRDLSIESRLPLPRNLMLQLNEKRRTYSEAVGYTGPGIDYLLDMFDPNFNALAAAALRYHLHLSVSPYTGVVAERLQDLHDRLLEPRPRLAATDEDRETLALIRPHRTHEDPTGRAAPAHIQNRRDAMYGRFEERQAAWRDRQNQARHDFVDQMRRLFS</sequence>
<dbReference type="RefSeq" id="WP_048896526.1">
    <property type="nucleotide sequence ID" value="NZ_LFOD01000064.1"/>
</dbReference>
<dbReference type="PATRIC" id="fig|451644.5.peg.6721"/>
<reference evidence="2 3" key="1">
    <citation type="submission" date="2015-06" db="EMBL/GenBank/DDBJ databases">
        <title>Genome sequence of Mycobacterium conceptionense strain MLE.</title>
        <authorList>
            <person name="Greninger A.L."/>
            <person name="Cunningham G."/>
            <person name="Chiu C.Y."/>
            <person name="Miller S."/>
        </authorList>
    </citation>
    <scope>NUCLEOTIDE SEQUENCE [LARGE SCALE GENOMIC DNA]</scope>
    <source>
        <strain evidence="2 3">MLE</strain>
    </source>
</reference>
<dbReference type="AlphaFoldDB" id="A0A0J8TX21"/>
<proteinExistence type="predicted"/>
<comment type="caution">
    <text evidence="2">The sequence shown here is derived from an EMBL/GenBank/DDBJ whole genome shotgun (WGS) entry which is preliminary data.</text>
</comment>
<accession>A0A0J8TX21</accession>
<evidence type="ECO:0000256" key="1">
    <source>
        <dbReference type="SAM" id="MobiDB-lite"/>
    </source>
</evidence>
<gene>
    <name evidence="2" type="ORF">ACT17_32705</name>
</gene>
<protein>
    <submittedName>
        <fullName evidence="2">Uncharacterized protein</fullName>
    </submittedName>
</protein>